<protein>
    <recommendedName>
        <fullName evidence="1">non-specific serine/threonine protein kinase</fullName>
        <ecNumber evidence="1">2.7.11.1</ecNumber>
    </recommendedName>
</protein>
<reference evidence="8" key="1">
    <citation type="submission" date="2017-02" db="UniProtKB">
        <authorList>
            <consortium name="WormBaseParasite"/>
        </authorList>
    </citation>
    <scope>IDENTIFICATION</scope>
</reference>
<dbReference type="SMART" id="SM00220">
    <property type="entry name" value="S_TKc"/>
    <property type="match status" value="1"/>
</dbReference>
<sequence length="548" mass="62103">MLKRFIGIGLMKKKKDKDKKSPKKVLDGGGDDTSNPNESSDRVDNKHGTDNSPVNQHDHVSHISRIVHPNTTKTTNNLTTEVKATSLYQPSKVTTAKHKPTSRASKRKSKELKSIETNKKSKNITLQKSHKSQRSHLLSANVKPVKNSGSKRDNKKIDVKKDDIKKEEIKKEEKKDDVKKDEIKDTKKEESKNVEAFSKKDINVEDSKNVKSKVNLPGAQALKRGHGAGIESRAPTTSKLDKEGKPPKEPKPLAEGTMIAFNWEIKKTLGKGSFGQVYLAEHTQTHVKIAIKTLLASYQEFRIAMERDVLKLCSEKLYFPKVYLSGMHDIYYCIGMSLLGPSLTDIRKATKTSKVEPQYCMIVCKQMVIALRTLHELGYVHRDIKPSNICTGYPGTPEAKNMCYLIDFGIVRKFIISGVIVQPKGKGRLRGTMRYLSLNCHQLLELGPADDLHSLYYSIAELGTGSLPWRSCSDIKEVEKMKREYDFSKHRGDLPEHFQEFWNVIKDVTNIQLPDYTKCLDVIEKCIPEEYRGNNFVFPWHDAPIPSQ</sequence>
<dbReference type="AlphaFoldDB" id="A0A0N4Z4M5"/>
<dbReference type="SUPFAM" id="SSF56112">
    <property type="entry name" value="Protein kinase-like (PK-like)"/>
    <property type="match status" value="1"/>
</dbReference>
<feature type="compositionally biased region" description="Basic residues" evidence="5">
    <location>
        <begin position="11"/>
        <end position="23"/>
    </location>
</feature>
<dbReference type="WBParaSite" id="PTRK_0000194100.1">
    <property type="protein sequence ID" value="PTRK_0000194100.1"/>
    <property type="gene ID" value="PTRK_0000194100"/>
</dbReference>
<keyword evidence="7" id="KW-1185">Reference proteome</keyword>
<dbReference type="Proteomes" id="UP000038045">
    <property type="component" value="Unplaced"/>
</dbReference>
<dbReference type="GO" id="GO:0004674">
    <property type="term" value="F:protein serine/threonine kinase activity"/>
    <property type="evidence" value="ECO:0007669"/>
    <property type="project" value="UniProtKB-EC"/>
</dbReference>
<feature type="compositionally biased region" description="Basic and acidic residues" evidence="5">
    <location>
        <begin position="239"/>
        <end position="252"/>
    </location>
</feature>
<accession>A0A0N4Z4M5</accession>
<feature type="binding site" evidence="4">
    <location>
        <position position="292"/>
    </location>
    <ligand>
        <name>ATP</name>
        <dbReference type="ChEBI" id="CHEBI:30616"/>
    </ligand>
</feature>
<dbReference type="PROSITE" id="PS00108">
    <property type="entry name" value="PROTEIN_KINASE_ST"/>
    <property type="match status" value="1"/>
</dbReference>
<evidence type="ECO:0000256" key="2">
    <source>
        <dbReference type="ARBA" id="ARBA00022741"/>
    </source>
</evidence>
<evidence type="ECO:0000313" key="8">
    <source>
        <dbReference type="WBParaSite" id="PTRK_0000194100.1"/>
    </source>
</evidence>
<dbReference type="InterPro" id="IPR000719">
    <property type="entry name" value="Prot_kinase_dom"/>
</dbReference>
<proteinExistence type="predicted"/>
<dbReference type="PROSITE" id="PS00107">
    <property type="entry name" value="PROTEIN_KINASE_ATP"/>
    <property type="match status" value="1"/>
</dbReference>
<dbReference type="PROSITE" id="PS50011">
    <property type="entry name" value="PROTEIN_KINASE_DOM"/>
    <property type="match status" value="1"/>
</dbReference>
<evidence type="ECO:0000256" key="4">
    <source>
        <dbReference type="PROSITE-ProRule" id="PRU10141"/>
    </source>
</evidence>
<feature type="compositionally biased region" description="Basic residues" evidence="5">
    <location>
        <begin position="95"/>
        <end position="110"/>
    </location>
</feature>
<dbReference type="InterPro" id="IPR017441">
    <property type="entry name" value="Protein_kinase_ATP_BS"/>
</dbReference>
<name>A0A0N4Z4M5_PARTI</name>
<feature type="compositionally biased region" description="Low complexity" evidence="5">
    <location>
        <begin position="70"/>
        <end position="80"/>
    </location>
</feature>
<evidence type="ECO:0000256" key="5">
    <source>
        <dbReference type="SAM" id="MobiDB-lite"/>
    </source>
</evidence>
<dbReference type="STRING" id="131310.A0A0N4Z4M5"/>
<dbReference type="InterPro" id="IPR008271">
    <property type="entry name" value="Ser/Thr_kinase_AS"/>
</dbReference>
<dbReference type="PANTHER" id="PTHR11909">
    <property type="entry name" value="CASEIN KINASE-RELATED"/>
    <property type="match status" value="1"/>
</dbReference>
<keyword evidence="2 4" id="KW-0547">Nucleotide-binding</keyword>
<dbReference type="EC" id="2.7.11.1" evidence="1"/>
<dbReference type="Gene3D" id="1.10.510.10">
    <property type="entry name" value="Transferase(Phosphotransferase) domain 1"/>
    <property type="match status" value="1"/>
</dbReference>
<organism evidence="7 8">
    <name type="scientific">Parastrongyloides trichosuri</name>
    <name type="common">Possum-specific nematode worm</name>
    <dbReference type="NCBI Taxonomy" id="131310"/>
    <lineage>
        <taxon>Eukaryota</taxon>
        <taxon>Metazoa</taxon>
        <taxon>Ecdysozoa</taxon>
        <taxon>Nematoda</taxon>
        <taxon>Chromadorea</taxon>
        <taxon>Rhabditida</taxon>
        <taxon>Tylenchina</taxon>
        <taxon>Panagrolaimomorpha</taxon>
        <taxon>Strongyloidoidea</taxon>
        <taxon>Strongyloididae</taxon>
        <taxon>Parastrongyloides</taxon>
    </lineage>
</organism>
<feature type="domain" description="Protein kinase" evidence="6">
    <location>
        <begin position="263"/>
        <end position="548"/>
    </location>
</feature>
<feature type="region of interest" description="Disordered" evidence="5">
    <location>
        <begin position="217"/>
        <end position="253"/>
    </location>
</feature>
<feature type="region of interest" description="Disordered" evidence="5">
    <location>
        <begin position="1"/>
        <end position="194"/>
    </location>
</feature>
<evidence type="ECO:0000256" key="1">
    <source>
        <dbReference type="ARBA" id="ARBA00012513"/>
    </source>
</evidence>
<dbReference type="GO" id="GO:0005524">
    <property type="term" value="F:ATP binding"/>
    <property type="evidence" value="ECO:0007669"/>
    <property type="project" value="UniProtKB-UniRule"/>
</dbReference>
<feature type="compositionally biased region" description="Basic and acidic residues" evidence="5">
    <location>
        <begin position="150"/>
        <end position="194"/>
    </location>
</feature>
<dbReference type="InterPro" id="IPR011009">
    <property type="entry name" value="Kinase-like_dom_sf"/>
</dbReference>
<evidence type="ECO:0000256" key="3">
    <source>
        <dbReference type="ARBA" id="ARBA00022840"/>
    </source>
</evidence>
<feature type="compositionally biased region" description="Polar residues" evidence="5">
    <location>
        <begin position="82"/>
        <end position="94"/>
    </location>
</feature>
<feature type="compositionally biased region" description="Basic and acidic residues" evidence="5">
    <location>
        <begin position="39"/>
        <end position="49"/>
    </location>
</feature>
<dbReference type="Pfam" id="PF00069">
    <property type="entry name" value="Pkinase"/>
    <property type="match status" value="1"/>
</dbReference>
<evidence type="ECO:0000259" key="6">
    <source>
        <dbReference type="PROSITE" id="PS50011"/>
    </source>
</evidence>
<keyword evidence="3 4" id="KW-0067">ATP-binding</keyword>
<dbReference type="InterPro" id="IPR050235">
    <property type="entry name" value="CK1_Ser-Thr_kinase"/>
</dbReference>
<evidence type="ECO:0000313" key="7">
    <source>
        <dbReference type="Proteomes" id="UP000038045"/>
    </source>
</evidence>